<dbReference type="OrthoDB" id="308557at2"/>
<dbReference type="RefSeq" id="WP_135188045.1">
    <property type="nucleotide sequence ID" value="NZ_SPUM01000009.1"/>
</dbReference>
<proteinExistence type="predicted"/>
<dbReference type="AlphaFoldDB" id="A0A4Y9T531"/>
<comment type="cofactor">
    <cofactor evidence="1">
        <name>[4Fe-4S] cluster</name>
        <dbReference type="ChEBI" id="CHEBI:49883"/>
    </cofactor>
</comment>
<accession>A0A4Y9T531</accession>
<evidence type="ECO:0000256" key="2">
    <source>
        <dbReference type="ARBA" id="ARBA00022691"/>
    </source>
</evidence>
<organism evidence="7 8">
    <name type="scientific">Massilia horti</name>
    <dbReference type="NCBI Taxonomy" id="2562153"/>
    <lineage>
        <taxon>Bacteria</taxon>
        <taxon>Pseudomonadati</taxon>
        <taxon>Pseudomonadota</taxon>
        <taxon>Betaproteobacteria</taxon>
        <taxon>Burkholderiales</taxon>
        <taxon>Oxalobacteraceae</taxon>
        <taxon>Telluria group</taxon>
        <taxon>Massilia</taxon>
    </lineage>
</organism>
<keyword evidence="4" id="KW-0408">Iron</keyword>
<dbReference type="InterPro" id="IPR013785">
    <property type="entry name" value="Aldolase_TIM"/>
</dbReference>
<feature type="domain" description="Radical SAM core" evidence="6">
    <location>
        <begin position="25"/>
        <end position="239"/>
    </location>
</feature>
<dbReference type="Proteomes" id="UP000297258">
    <property type="component" value="Unassembled WGS sequence"/>
</dbReference>
<keyword evidence="5" id="KW-0411">Iron-sulfur</keyword>
<dbReference type="EMBL" id="SPUM01000009">
    <property type="protein sequence ID" value="TFW35560.1"/>
    <property type="molecule type" value="Genomic_DNA"/>
</dbReference>
<protein>
    <submittedName>
        <fullName evidence="7">Radical SAM protein</fullName>
    </submittedName>
</protein>
<keyword evidence="2" id="KW-0949">S-adenosyl-L-methionine</keyword>
<dbReference type="InterPro" id="IPR050377">
    <property type="entry name" value="Radical_SAM_PqqE_MftC-like"/>
</dbReference>
<dbReference type="SFLD" id="SFLDS00029">
    <property type="entry name" value="Radical_SAM"/>
    <property type="match status" value="1"/>
</dbReference>
<gene>
    <name evidence="7" type="ORF">E4O92_01850</name>
</gene>
<dbReference type="Pfam" id="PF04055">
    <property type="entry name" value="Radical_SAM"/>
    <property type="match status" value="1"/>
</dbReference>
<evidence type="ECO:0000256" key="3">
    <source>
        <dbReference type="ARBA" id="ARBA00022723"/>
    </source>
</evidence>
<keyword evidence="8" id="KW-1185">Reference proteome</keyword>
<dbReference type="PANTHER" id="PTHR11228:SF7">
    <property type="entry name" value="PQQA PEPTIDE CYCLASE"/>
    <property type="match status" value="1"/>
</dbReference>
<dbReference type="GO" id="GO:0051536">
    <property type="term" value="F:iron-sulfur cluster binding"/>
    <property type="evidence" value="ECO:0007669"/>
    <property type="project" value="UniProtKB-KW"/>
</dbReference>
<evidence type="ECO:0000313" key="8">
    <source>
        <dbReference type="Proteomes" id="UP000297258"/>
    </source>
</evidence>
<dbReference type="SFLD" id="SFLDG01067">
    <property type="entry name" value="SPASM/twitch_domain_containing"/>
    <property type="match status" value="1"/>
</dbReference>
<dbReference type="GO" id="GO:0003824">
    <property type="term" value="F:catalytic activity"/>
    <property type="evidence" value="ECO:0007669"/>
    <property type="project" value="InterPro"/>
</dbReference>
<name>A0A4Y9T531_9BURK</name>
<sequence>MDSRRAKAEQADAILSRAHEPMPSNAMPAICDVSVTNVCNAACDFCGFSRNKKLAGPRRYLDTAAFASSLPALRRRHVRYMTFQGGEPLLHPGIVSIVTEAARAGMHCGMITNGWFLSRHIERLAQAGLRRVLVSIDSANMLEHEISRGLNGLGPRIRQGLASARELGIPTCASVTVNRMVRYEALPETLARLGFDAVTFSYPRREPFGSTSLVYDQDCALIDLDAEELLDALRQIALLKRRFHVVDPAASLAEVARFIRGEPQHVPCIGGSKYFYLDWNLDIWRCEAWSEPMGNVFNLDRIPDMREPCNACMMACYRHASVLMHGAVAAADAVHALGHGDVRSAVSYLFRRSVAYSLWALSVEALPQTALWFKRRRKRR</sequence>
<dbReference type="CDD" id="cd01335">
    <property type="entry name" value="Radical_SAM"/>
    <property type="match status" value="1"/>
</dbReference>
<dbReference type="Gene3D" id="3.20.20.70">
    <property type="entry name" value="Aldolase class I"/>
    <property type="match status" value="1"/>
</dbReference>
<dbReference type="PROSITE" id="PS51918">
    <property type="entry name" value="RADICAL_SAM"/>
    <property type="match status" value="1"/>
</dbReference>
<reference evidence="7 8" key="1">
    <citation type="submission" date="2019-03" db="EMBL/GenBank/DDBJ databases">
        <title>Draft genome of Massilia hortus sp. nov., a novel bacterial species of the Oxalobacteraceae family.</title>
        <authorList>
            <person name="Peta V."/>
            <person name="Raths R."/>
            <person name="Bucking H."/>
        </authorList>
    </citation>
    <scope>NUCLEOTIDE SEQUENCE [LARGE SCALE GENOMIC DNA]</scope>
    <source>
        <strain evidence="7 8">ONC3</strain>
    </source>
</reference>
<evidence type="ECO:0000259" key="6">
    <source>
        <dbReference type="PROSITE" id="PS51918"/>
    </source>
</evidence>
<dbReference type="InterPro" id="IPR007197">
    <property type="entry name" value="rSAM"/>
</dbReference>
<evidence type="ECO:0000256" key="1">
    <source>
        <dbReference type="ARBA" id="ARBA00001966"/>
    </source>
</evidence>
<keyword evidence="3" id="KW-0479">Metal-binding</keyword>
<dbReference type="SUPFAM" id="SSF102114">
    <property type="entry name" value="Radical SAM enzymes"/>
    <property type="match status" value="1"/>
</dbReference>
<evidence type="ECO:0000313" key="7">
    <source>
        <dbReference type="EMBL" id="TFW35560.1"/>
    </source>
</evidence>
<dbReference type="GO" id="GO:0046872">
    <property type="term" value="F:metal ion binding"/>
    <property type="evidence" value="ECO:0007669"/>
    <property type="project" value="UniProtKB-KW"/>
</dbReference>
<evidence type="ECO:0000256" key="5">
    <source>
        <dbReference type="ARBA" id="ARBA00023014"/>
    </source>
</evidence>
<dbReference type="InterPro" id="IPR058240">
    <property type="entry name" value="rSAM_sf"/>
</dbReference>
<dbReference type="PANTHER" id="PTHR11228">
    <property type="entry name" value="RADICAL SAM DOMAIN PROTEIN"/>
    <property type="match status" value="1"/>
</dbReference>
<comment type="caution">
    <text evidence="7">The sequence shown here is derived from an EMBL/GenBank/DDBJ whole genome shotgun (WGS) entry which is preliminary data.</text>
</comment>
<evidence type="ECO:0000256" key="4">
    <source>
        <dbReference type="ARBA" id="ARBA00023004"/>
    </source>
</evidence>